<accession>A0AAN8TB58</accession>
<protein>
    <recommendedName>
        <fullName evidence="10">Protein FLC EXPRESSOR</fullName>
    </recommendedName>
</protein>
<sequence>MTRRKRRHAPYTTDDSRRRFPPPEAQPQPRIHPSDLIDDREAAQQREIEKLLQENRSLAGAHVSLNQEISAVQHELLLLYSTAATVKTERDAEVREVYDEARKKESDVRILDELRVDLARVRSDIQNLVDDRKELTAKLQNLEKDLVKVGSELQQFPVIKAEIESMHKGVQRGRAAIDYEKKMHTSNLEYSQAMEKHKITLASEIEKLHAELANAEKRARAAAAAAAPSNLNRQISAATPNFTYSANYGNHETGYGENLYPAPYAVHQVQVSADANTQYVGGAMPYVHQVYGDDLNRYDVGFDLLAVYIECPNIVVTTNWLGKELSLIQLQAARLQLCLNNVHV</sequence>
<evidence type="ECO:0000256" key="5">
    <source>
        <dbReference type="ARBA" id="ARBA00023089"/>
    </source>
</evidence>
<dbReference type="GO" id="GO:0030154">
    <property type="term" value="P:cell differentiation"/>
    <property type="evidence" value="ECO:0007669"/>
    <property type="project" value="UniProtKB-KW"/>
</dbReference>
<evidence type="ECO:0000256" key="7">
    <source>
        <dbReference type="SAM" id="MobiDB-lite"/>
    </source>
</evidence>
<evidence type="ECO:0000256" key="1">
    <source>
        <dbReference type="ARBA" id="ARBA00005405"/>
    </source>
</evidence>
<name>A0AAN8TB58_SOLBU</name>
<dbReference type="InterPro" id="IPR040353">
    <property type="entry name" value="FLX/FLX-like"/>
</dbReference>
<evidence type="ECO:0008006" key="10">
    <source>
        <dbReference type="Google" id="ProtNLM"/>
    </source>
</evidence>
<dbReference type="PANTHER" id="PTHR33405">
    <property type="entry name" value="PROTEIN FLX-LIKE 2"/>
    <property type="match status" value="1"/>
</dbReference>
<evidence type="ECO:0000256" key="2">
    <source>
        <dbReference type="ARBA" id="ARBA00022473"/>
    </source>
</evidence>
<feature type="coiled-coil region" evidence="6">
    <location>
        <begin position="111"/>
        <end position="152"/>
    </location>
</feature>
<comment type="caution">
    <text evidence="8">The sequence shown here is derived from an EMBL/GenBank/DDBJ whole genome shotgun (WGS) entry which is preliminary data.</text>
</comment>
<feature type="region of interest" description="Disordered" evidence="7">
    <location>
        <begin position="1"/>
        <end position="36"/>
    </location>
</feature>
<keyword evidence="2" id="KW-0217">Developmental protein</keyword>
<keyword evidence="9" id="KW-1185">Reference proteome</keyword>
<keyword evidence="3" id="KW-0221">Differentiation</keyword>
<dbReference type="EMBL" id="JBANQN010000009">
    <property type="protein sequence ID" value="KAK6780516.1"/>
    <property type="molecule type" value="Genomic_DNA"/>
</dbReference>
<evidence type="ECO:0000256" key="4">
    <source>
        <dbReference type="ARBA" id="ARBA00023054"/>
    </source>
</evidence>
<feature type="coiled-coil region" evidence="6">
    <location>
        <begin position="198"/>
        <end position="225"/>
    </location>
</feature>
<evidence type="ECO:0000313" key="8">
    <source>
        <dbReference type="EMBL" id="KAK6780516.1"/>
    </source>
</evidence>
<comment type="similarity">
    <text evidence="1">Belongs to the FLX family.</text>
</comment>
<proteinExistence type="inferred from homology"/>
<dbReference type="PANTHER" id="PTHR33405:SF17">
    <property type="entry name" value="PROTEIN FLC EXPRESSOR"/>
    <property type="match status" value="1"/>
</dbReference>
<gene>
    <name evidence="8" type="ORF">RDI58_022700</name>
</gene>
<evidence type="ECO:0000313" key="9">
    <source>
        <dbReference type="Proteomes" id="UP001371456"/>
    </source>
</evidence>
<dbReference type="GO" id="GO:0009908">
    <property type="term" value="P:flower development"/>
    <property type="evidence" value="ECO:0007669"/>
    <property type="project" value="UniProtKB-KW"/>
</dbReference>
<keyword evidence="5" id="KW-0287">Flowering</keyword>
<dbReference type="AlphaFoldDB" id="A0AAN8TB58"/>
<organism evidence="8 9">
    <name type="scientific">Solanum bulbocastanum</name>
    <name type="common">Wild potato</name>
    <dbReference type="NCBI Taxonomy" id="147425"/>
    <lineage>
        <taxon>Eukaryota</taxon>
        <taxon>Viridiplantae</taxon>
        <taxon>Streptophyta</taxon>
        <taxon>Embryophyta</taxon>
        <taxon>Tracheophyta</taxon>
        <taxon>Spermatophyta</taxon>
        <taxon>Magnoliopsida</taxon>
        <taxon>eudicotyledons</taxon>
        <taxon>Gunneridae</taxon>
        <taxon>Pentapetalae</taxon>
        <taxon>asterids</taxon>
        <taxon>lamiids</taxon>
        <taxon>Solanales</taxon>
        <taxon>Solanaceae</taxon>
        <taxon>Solanoideae</taxon>
        <taxon>Solaneae</taxon>
        <taxon>Solanum</taxon>
    </lineage>
</organism>
<evidence type="ECO:0000256" key="6">
    <source>
        <dbReference type="SAM" id="Coils"/>
    </source>
</evidence>
<evidence type="ECO:0000256" key="3">
    <source>
        <dbReference type="ARBA" id="ARBA00022782"/>
    </source>
</evidence>
<dbReference type="Proteomes" id="UP001371456">
    <property type="component" value="Unassembled WGS sequence"/>
</dbReference>
<reference evidence="8 9" key="1">
    <citation type="submission" date="2024-02" db="EMBL/GenBank/DDBJ databases">
        <title>de novo genome assembly of Solanum bulbocastanum strain 11H21.</title>
        <authorList>
            <person name="Hosaka A.J."/>
        </authorList>
    </citation>
    <scope>NUCLEOTIDE SEQUENCE [LARGE SCALE GENOMIC DNA]</scope>
    <source>
        <tissue evidence="8">Young leaves</tissue>
    </source>
</reference>
<keyword evidence="4 6" id="KW-0175">Coiled coil</keyword>